<dbReference type="InterPro" id="IPR006616">
    <property type="entry name" value="DM9_repeat"/>
</dbReference>
<dbReference type="GeneID" id="108037795"/>
<dbReference type="EnsemblMetazoa" id="XM_017114435.2">
    <property type="protein sequence ID" value="XP_016969924.1"/>
    <property type="gene ID" value="LOC108037795"/>
</dbReference>
<protein>
    <submittedName>
        <fullName evidence="8">Uncharacterized protein LOC108037795</fullName>
    </submittedName>
</protein>
<evidence type="ECO:0000313" key="6">
    <source>
        <dbReference type="EnsemblMetazoa" id="XP_016969924.1"/>
    </source>
</evidence>
<dbReference type="PROSITE" id="PS50089">
    <property type="entry name" value="ZF_RING_2"/>
    <property type="match status" value="1"/>
</dbReference>
<dbReference type="SMART" id="SM00696">
    <property type="entry name" value="DM9"/>
    <property type="match status" value="2"/>
</dbReference>
<feature type="domain" description="RING-type" evidence="5">
    <location>
        <begin position="30"/>
        <end position="72"/>
    </location>
</feature>
<dbReference type="PANTHER" id="PTHR31649">
    <property type="entry name" value="AGAP009604-PA"/>
    <property type="match status" value="1"/>
</dbReference>
<evidence type="ECO:0000313" key="7">
    <source>
        <dbReference type="Proteomes" id="UP001652680"/>
    </source>
</evidence>
<dbReference type="GO" id="GO:0008270">
    <property type="term" value="F:zinc ion binding"/>
    <property type="evidence" value="ECO:0007669"/>
    <property type="project" value="UniProtKB-KW"/>
</dbReference>
<dbReference type="InterPro" id="IPR013083">
    <property type="entry name" value="Znf_RING/FYVE/PHD"/>
</dbReference>
<feature type="region of interest" description="Disordered" evidence="4">
    <location>
        <begin position="1"/>
        <end position="22"/>
    </location>
</feature>
<keyword evidence="1 3" id="KW-0863">Zinc-finger</keyword>
<dbReference type="Pfam" id="PF13639">
    <property type="entry name" value="zf-RING_2"/>
    <property type="match status" value="1"/>
</dbReference>
<evidence type="ECO:0000256" key="3">
    <source>
        <dbReference type="PROSITE-ProRule" id="PRU00175"/>
    </source>
</evidence>
<evidence type="ECO:0000256" key="2">
    <source>
        <dbReference type="ARBA" id="ARBA00022833"/>
    </source>
</evidence>
<dbReference type="AlphaFoldDB" id="A0A6P4E0K6"/>
<keyword evidence="7" id="KW-1185">Reference proteome</keyword>
<organism evidence="8">
    <name type="scientific">Drosophila rhopaloa</name>
    <name type="common">Fruit fly</name>
    <dbReference type="NCBI Taxonomy" id="1041015"/>
    <lineage>
        <taxon>Eukaryota</taxon>
        <taxon>Metazoa</taxon>
        <taxon>Ecdysozoa</taxon>
        <taxon>Arthropoda</taxon>
        <taxon>Hexapoda</taxon>
        <taxon>Insecta</taxon>
        <taxon>Pterygota</taxon>
        <taxon>Neoptera</taxon>
        <taxon>Endopterygota</taxon>
        <taxon>Diptera</taxon>
        <taxon>Brachycera</taxon>
        <taxon>Muscomorpha</taxon>
        <taxon>Ephydroidea</taxon>
        <taxon>Drosophilidae</taxon>
        <taxon>Drosophila</taxon>
        <taxon>Sophophora</taxon>
    </lineage>
</organism>
<dbReference type="RefSeq" id="XP_016969924.1">
    <property type="nucleotide sequence ID" value="XM_017114435.1"/>
</dbReference>
<proteinExistence type="predicted"/>
<dbReference type="OrthoDB" id="1925699at2759"/>
<dbReference type="SMART" id="SM00184">
    <property type="entry name" value="RING"/>
    <property type="match status" value="1"/>
</dbReference>
<dbReference type="PANTHER" id="PTHR31649:SF10">
    <property type="entry name" value="IP19903P-RELATED"/>
    <property type="match status" value="1"/>
</dbReference>
<sequence>MEGDNTESAVGEGGESAPATDSSPALNVLCAICNEFFRANDIIFSTSKCGHVFHKDCLTRWLNRSSTCPQCRSSCTRNRVHRLYLNFSEATEYDDTEPPKMPIEWVPLDLDVHSSPDAHLPPEGAVQCGTNEDGLPTYVARGYYDDDLLPSVYVPEKKAAYGSYSCRAHVLTDDVEILVLNDCDHKWVAGRHGSFPQDAIHTGYSELGEVTYTGRGFYEGILRLGKVHPSHKVMYIPHRGQEVNVNTYEVLVVTPRDHAER</sequence>
<dbReference type="Proteomes" id="UP001652680">
    <property type="component" value="Unassembled WGS sequence"/>
</dbReference>
<dbReference type="Pfam" id="PF11901">
    <property type="entry name" value="DM9"/>
    <property type="match status" value="1"/>
</dbReference>
<reference evidence="8" key="2">
    <citation type="submission" date="2025-04" db="UniProtKB">
        <authorList>
            <consortium name="RefSeq"/>
        </authorList>
    </citation>
    <scope>IDENTIFICATION</scope>
</reference>
<evidence type="ECO:0000313" key="8">
    <source>
        <dbReference type="RefSeq" id="XP_016969924.1"/>
    </source>
</evidence>
<evidence type="ECO:0000256" key="1">
    <source>
        <dbReference type="ARBA" id="ARBA00022771"/>
    </source>
</evidence>
<dbReference type="InterPro" id="IPR001841">
    <property type="entry name" value="Znf_RING"/>
</dbReference>
<reference evidence="6" key="3">
    <citation type="submission" date="2025-05" db="UniProtKB">
        <authorList>
            <consortium name="EnsemblMetazoa"/>
        </authorList>
    </citation>
    <scope>IDENTIFICATION</scope>
</reference>
<evidence type="ECO:0000256" key="4">
    <source>
        <dbReference type="SAM" id="MobiDB-lite"/>
    </source>
</evidence>
<dbReference type="SUPFAM" id="SSF57850">
    <property type="entry name" value="RING/U-box"/>
    <property type="match status" value="1"/>
</dbReference>
<accession>A0A6P4E0K6</accession>
<gene>
    <name evidence="8" type="primary">LOC108037795</name>
    <name evidence="6" type="synonym">108037795</name>
</gene>
<keyword evidence="1 3" id="KW-0479">Metal-binding</keyword>
<dbReference type="Gene3D" id="3.30.40.10">
    <property type="entry name" value="Zinc/RING finger domain, C3HC4 (zinc finger)"/>
    <property type="match status" value="1"/>
</dbReference>
<name>A0A6P4E0K6_DRORH</name>
<evidence type="ECO:0000259" key="5">
    <source>
        <dbReference type="PROSITE" id="PS50089"/>
    </source>
</evidence>
<keyword evidence="2" id="KW-0862">Zinc</keyword>
<reference evidence="7" key="1">
    <citation type="journal article" date="2021" name="Elife">
        <title>Highly contiguous assemblies of 101 drosophilid genomes.</title>
        <authorList>
            <person name="Kim B.Y."/>
            <person name="Wang J.R."/>
            <person name="Miller D.E."/>
            <person name="Barmina O."/>
            <person name="Delaney E."/>
            <person name="Thompson A."/>
            <person name="Comeault A.A."/>
            <person name="Peede D."/>
            <person name="D'Agostino E.R."/>
            <person name="Pelaez J."/>
            <person name="Aguilar J.M."/>
            <person name="Haji D."/>
            <person name="Matsunaga T."/>
            <person name="Armstrong E.E."/>
            <person name="Zych M."/>
            <person name="Ogawa Y."/>
            <person name="Stamenkovic-Radak M."/>
            <person name="Jelic M."/>
            <person name="Veselinovic M.S."/>
            <person name="Tanaskovic M."/>
            <person name="Eric P."/>
            <person name="Gao J.J."/>
            <person name="Katoh T.K."/>
            <person name="Toda M.J."/>
            <person name="Watabe H."/>
            <person name="Watada M."/>
            <person name="Davis J.S."/>
            <person name="Moyle L.C."/>
            <person name="Manoli G."/>
            <person name="Bertolini E."/>
            <person name="Kostal V."/>
            <person name="Hawley R.S."/>
            <person name="Takahashi A."/>
            <person name="Jones C.D."/>
            <person name="Price D.K."/>
            <person name="Whiteman N."/>
            <person name="Kopp A."/>
            <person name="Matute D.R."/>
            <person name="Petrov D.A."/>
        </authorList>
    </citation>
    <scope>NUCLEOTIDE SEQUENCE [LARGE SCALE GENOMIC DNA]</scope>
</reference>